<dbReference type="CDD" id="cd00761">
    <property type="entry name" value="Glyco_tranf_GTA_type"/>
    <property type="match status" value="1"/>
</dbReference>
<name>A0A143HLU7_MICTH</name>
<evidence type="ECO:0000313" key="2">
    <source>
        <dbReference type="EMBL" id="AMX02668.1"/>
    </source>
</evidence>
<dbReference type="SUPFAM" id="SSF53448">
    <property type="entry name" value="Nucleotide-diphospho-sugar transferases"/>
    <property type="match status" value="1"/>
</dbReference>
<accession>A0A143HLU7</accession>
<sequence length="328" mass="38008">MGSASEVAVVIPVHNERKRIIEAICSIVDHNDASVKFYIADDNSNDNTVEAATDFLTKKSIPFDIFFDNKKRGAGYRRNQAFEHVIEPYTLFFDADDFVYPGMLDEALKKAKHDDSEVLLMKYERVFALNDKKLGMIPEDQVIFERLNKQSANNTSCFSTIKHGYILKLTNYPWNKLIKTDFAKRIGLKFSETPVHNDVLGHWILLMNAERVSILPAAFCAHRVSITANQITNIFDERRLAMLDVFQDLEDYFSSHDNFKYSYYHFFVNFKLKLFYWAWQRLDDGLKDDFKSGFSESFKSMTKLDFIRLSEGMPATANKALRFRLGLS</sequence>
<dbReference type="PANTHER" id="PTHR43685">
    <property type="entry name" value="GLYCOSYLTRANSFERASE"/>
    <property type="match status" value="1"/>
</dbReference>
<dbReference type="Proteomes" id="UP000076077">
    <property type="component" value="Chromosome"/>
</dbReference>
<dbReference type="STRING" id="252514.A3224_08785"/>
<dbReference type="Gene3D" id="3.90.550.10">
    <property type="entry name" value="Spore Coat Polysaccharide Biosynthesis Protein SpsA, Chain A"/>
    <property type="match status" value="1"/>
</dbReference>
<protein>
    <recommendedName>
        <fullName evidence="1">Glycosyltransferase 2-like domain-containing protein</fullName>
    </recommendedName>
</protein>
<dbReference type="KEGG" id="mthd:A3224_08785"/>
<dbReference type="AlphaFoldDB" id="A0A143HLU7"/>
<dbReference type="PANTHER" id="PTHR43685:SF2">
    <property type="entry name" value="GLYCOSYLTRANSFERASE 2-LIKE DOMAIN-CONTAINING PROTEIN"/>
    <property type="match status" value="1"/>
</dbReference>
<dbReference type="EMBL" id="CP014864">
    <property type="protein sequence ID" value="AMX02668.1"/>
    <property type="molecule type" value="Genomic_DNA"/>
</dbReference>
<dbReference type="GeneID" id="76608142"/>
<dbReference type="OrthoDB" id="9801954at2"/>
<dbReference type="InterPro" id="IPR029044">
    <property type="entry name" value="Nucleotide-diphossugar_trans"/>
</dbReference>
<organism evidence="2 3">
    <name type="scientific">Microbulbifer thermotolerans</name>
    <dbReference type="NCBI Taxonomy" id="252514"/>
    <lineage>
        <taxon>Bacteria</taxon>
        <taxon>Pseudomonadati</taxon>
        <taxon>Pseudomonadota</taxon>
        <taxon>Gammaproteobacteria</taxon>
        <taxon>Cellvibrionales</taxon>
        <taxon>Microbulbiferaceae</taxon>
        <taxon>Microbulbifer</taxon>
    </lineage>
</organism>
<proteinExistence type="predicted"/>
<keyword evidence="3" id="KW-1185">Reference proteome</keyword>
<feature type="domain" description="Glycosyltransferase 2-like" evidence="1">
    <location>
        <begin position="9"/>
        <end position="137"/>
    </location>
</feature>
<dbReference type="Pfam" id="PF00535">
    <property type="entry name" value="Glycos_transf_2"/>
    <property type="match status" value="1"/>
</dbReference>
<gene>
    <name evidence="2" type="ORF">A3224_08785</name>
</gene>
<reference evidence="3" key="1">
    <citation type="submission" date="2016-03" db="EMBL/GenBank/DDBJ databases">
        <authorList>
            <person name="Lee Y.-S."/>
            <person name="Choi Y.-L."/>
        </authorList>
    </citation>
    <scope>NUCLEOTIDE SEQUENCE [LARGE SCALE GENOMIC DNA]</scope>
    <source>
        <strain evidence="3">DAU221</strain>
    </source>
</reference>
<evidence type="ECO:0000259" key="1">
    <source>
        <dbReference type="Pfam" id="PF00535"/>
    </source>
</evidence>
<dbReference type="InterPro" id="IPR050834">
    <property type="entry name" value="Glycosyltransf_2"/>
</dbReference>
<dbReference type="InterPro" id="IPR001173">
    <property type="entry name" value="Glyco_trans_2-like"/>
</dbReference>
<dbReference type="RefSeq" id="WP_067153514.1">
    <property type="nucleotide sequence ID" value="NZ_CP014864.1"/>
</dbReference>
<evidence type="ECO:0000313" key="3">
    <source>
        <dbReference type="Proteomes" id="UP000076077"/>
    </source>
</evidence>